<evidence type="ECO:0000313" key="4">
    <source>
        <dbReference type="Proteomes" id="UP000262004"/>
    </source>
</evidence>
<reference evidence="3 4" key="1">
    <citation type="submission" date="2018-04" db="EMBL/GenBank/DDBJ databases">
        <title>Complete genome sequence of Hydrogenophilus thermoluteolus TH-1.</title>
        <authorList>
            <person name="Arai H."/>
        </authorList>
    </citation>
    <scope>NUCLEOTIDE SEQUENCE [LARGE SCALE GENOMIC DNA]</scope>
    <source>
        <strain evidence="3 4">TH-1</strain>
    </source>
</reference>
<dbReference type="SUPFAM" id="SSF52540">
    <property type="entry name" value="P-loop containing nucleoside triphosphate hydrolases"/>
    <property type="match status" value="1"/>
</dbReference>
<keyword evidence="4" id="KW-1185">Reference proteome</keyword>
<dbReference type="GO" id="GO:0002098">
    <property type="term" value="P:tRNA wobble uridine modification"/>
    <property type="evidence" value="ECO:0007669"/>
    <property type="project" value="InterPro"/>
</dbReference>
<dbReference type="PROSITE" id="PS50206">
    <property type="entry name" value="RHODANESE_3"/>
    <property type="match status" value="1"/>
</dbReference>
<name>A0A2Z6DXW7_HYDTE</name>
<dbReference type="NCBIfam" id="NF008750">
    <property type="entry name" value="PRK11784.1-2"/>
    <property type="match status" value="1"/>
</dbReference>
<accession>A0A2Z6DXW7</accession>
<dbReference type="Gene3D" id="3.40.250.10">
    <property type="entry name" value="Rhodanese-like domain"/>
    <property type="match status" value="1"/>
</dbReference>
<dbReference type="InterPro" id="IPR058840">
    <property type="entry name" value="AAA_SelU"/>
</dbReference>
<sequence>MPRETAPLVSVAEIDAFDTVIDARSPAEYAEDHIPGAISCPVLDDRERAIVGTIYKQQSPFEARRIGGAWVAKNIAHHIENQFQDKPRSWRPLVYCWRGGQRSGAFVTWLRLIGWDAAQLEGGYKAFRRHVLAQLDTLPTRLRLFVLAGPTGCGKTKLLHTLAQLGAQVLDLEALARHRGSLLGRAPDGAPQPTQKAFETALWSALRRFDPTQPVFVEAENRRIGTCHLPETLWQQMRAAPRVTLEAPLDARLSLVLAEYGFWRHDRETLKAQLLRLKGVVPNAVLAHWQQWIDRGDFAALYRDLMVRHYDPRYRKGLATWSGPIVAHFSFSTLSEATFADLAAQLIAIAASFRPVATVTRETSRA</sequence>
<dbReference type="InterPro" id="IPR017582">
    <property type="entry name" value="SelU"/>
</dbReference>
<feature type="domain" description="Rhodanese" evidence="2">
    <location>
        <begin position="19"/>
        <end position="136"/>
    </location>
</feature>
<dbReference type="NCBIfam" id="NF008752">
    <property type="entry name" value="PRK11784.1-4"/>
    <property type="match status" value="1"/>
</dbReference>
<dbReference type="KEGG" id="htl:HPTL_0900"/>
<protein>
    <submittedName>
        <fullName evidence="3">2-selenouridine synthase</fullName>
    </submittedName>
</protein>
<dbReference type="Pfam" id="PF00581">
    <property type="entry name" value="Rhodanese"/>
    <property type="match status" value="1"/>
</dbReference>
<gene>
    <name evidence="3" type="ORF">HPTL_0900</name>
</gene>
<dbReference type="InterPro" id="IPR027417">
    <property type="entry name" value="P-loop_NTPase"/>
</dbReference>
<dbReference type="PANTHER" id="PTHR30401">
    <property type="entry name" value="TRNA 2-SELENOURIDINE SYNTHASE"/>
    <property type="match status" value="1"/>
</dbReference>
<dbReference type="Proteomes" id="UP000262004">
    <property type="component" value="Chromosome"/>
</dbReference>
<dbReference type="RefSeq" id="WP_119334928.1">
    <property type="nucleotide sequence ID" value="NZ_AP018558.1"/>
</dbReference>
<dbReference type="SUPFAM" id="SSF52821">
    <property type="entry name" value="Rhodanese/Cell cycle control phosphatase"/>
    <property type="match status" value="1"/>
</dbReference>
<evidence type="ECO:0000313" key="3">
    <source>
        <dbReference type="EMBL" id="BBD77168.1"/>
    </source>
</evidence>
<dbReference type="PANTHER" id="PTHR30401:SF0">
    <property type="entry name" value="TRNA 2-SELENOURIDINE SYNTHASE"/>
    <property type="match status" value="1"/>
</dbReference>
<dbReference type="AlphaFoldDB" id="A0A2Z6DXW7"/>
<dbReference type="EMBL" id="AP018558">
    <property type="protein sequence ID" value="BBD77168.1"/>
    <property type="molecule type" value="Genomic_DNA"/>
</dbReference>
<evidence type="ECO:0000256" key="1">
    <source>
        <dbReference type="ARBA" id="ARBA00023266"/>
    </source>
</evidence>
<dbReference type="Pfam" id="PF26341">
    <property type="entry name" value="AAA_SelU"/>
    <property type="match status" value="1"/>
</dbReference>
<dbReference type="InterPro" id="IPR001763">
    <property type="entry name" value="Rhodanese-like_dom"/>
</dbReference>
<organism evidence="3 4">
    <name type="scientific">Hydrogenophilus thermoluteolus</name>
    <name type="common">Pseudomonas hydrogenothermophila</name>
    <dbReference type="NCBI Taxonomy" id="297"/>
    <lineage>
        <taxon>Bacteria</taxon>
        <taxon>Pseudomonadati</taxon>
        <taxon>Pseudomonadota</taxon>
        <taxon>Hydrogenophilia</taxon>
        <taxon>Hydrogenophilales</taxon>
        <taxon>Hydrogenophilaceae</taxon>
        <taxon>Hydrogenophilus</taxon>
    </lineage>
</organism>
<dbReference type="NCBIfam" id="TIGR03167">
    <property type="entry name" value="tRNA_sel_U_synt"/>
    <property type="match status" value="1"/>
</dbReference>
<dbReference type="GO" id="GO:0043828">
    <property type="term" value="F:tRNA 2-selenouridine synthase activity"/>
    <property type="evidence" value="ECO:0007669"/>
    <property type="project" value="InterPro"/>
</dbReference>
<keyword evidence="1" id="KW-0711">Selenium</keyword>
<dbReference type="InterPro" id="IPR036873">
    <property type="entry name" value="Rhodanese-like_dom_sf"/>
</dbReference>
<dbReference type="SMART" id="SM00450">
    <property type="entry name" value="RHOD"/>
    <property type="match status" value="1"/>
</dbReference>
<proteinExistence type="predicted"/>
<dbReference type="OrthoDB" id="5288687at2"/>
<evidence type="ECO:0000259" key="2">
    <source>
        <dbReference type="PROSITE" id="PS50206"/>
    </source>
</evidence>